<keyword evidence="8" id="KW-1185">Reference proteome</keyword>
<dbReference type="PANTHER" id="PTHR42978:SF5">
    <property type="entry name" value="METALLO-BETA-LACTAMASE DOMAIN-CONTAINING PROTEIN"/>
    <property type="match status" value="1"/>
</dbReference>
<evidence type="ECO:0000256" key="3">
    <source>
        <dbReference type="ARBA" id="ARBA00022801"/>
    </source>
</evidence>
<dbReference type="EMBL" id="JARJCW010000044">
    <property type="protein sequence ID" value="KAJ7205190.1"/>
    <property type="molecule type" value="Genomic_DNA"/>
</dbReference>
<comment type="caution">
    <text evidence="7">The sequence shown here is derived from an EMBL/GenBank/DDBJ whole genome shotgun (WGS) entry which is preliminary data.</text>
</comment>
<keyword evidence="2" id="KW-0479">Metal-binding</keyword>
<feature type="signal peptide" evidence="5">
    <location>
        <begin position="1"/>
        <end position="22"/>
    </location>
</feature>
<dbReference type="InterPro" id="IPR036866">
    <property type="entry name" value="RibonucZ/Hydroxyglut_hydro"/>
</dbReference>
<dbReference type="SUPFAM" id="SSF56281">
    <property type="entry name" value="Metallo-hydrolase/oxidoreductase"/>
    <property type="match status" value="1"/>
</dbReference>
<accession>A0AAD6Y771</accession>
<evidence type="ECO:0000256" key="5">
    <source>
        <dbReference type="SAM" id="SignalP"/>
    </source>
</evidence>
<protein>
    <submittedName>
        <fullName evidence="7">Beta-lactamase-like protein</fullName>
    </submittedName>
</protein>
<keyword evidence="3" id="KW-0378">Hydrolase</keyword>
<dbReference type="Gene3D" id="3.60.15.10">
    <property type="entry name" value="Ribonuclease Z/Hydroxyacylglutathione hydrolase-like"/>
    <property type="match status" value="1"/>
</dbReference>
<dbReference type="Proteomes" id="UP001219525">
    <property type="component" value="Unassembled WGS sequence"/>
</dbReference>
<dbReference type="InterPro" id="IPR051013">
    <property type="entry name" value="MBL_superfamily_lactonases"/>
</dbReference>
<dbReference type="GO" id="GO:0046872">
    <property type="term" value="F:metal ion binding"/>
    <property type="evidence" value="ECO:0007669"/>
    <property type="project" value="UniProtKB-KW"/>
</dbReference>
<evidence type="ECO:0000256" key="1">
    <source>
        <dbReference type="ARBA" id="ARBA00007749"/>
    </source>
</evidence>
<name>A0AAD6Y771_9AGAR</name>
<reference evidence="7" key="1">
    <citation type="submission" date="2023-03" db="EMBL/GenBank/DDBJ databases">
        <title>Massive genome expansion in bonnet fungi (Mycena s.s.) driven by repeated elements and novel gene families across ecological guilds.</title>
        <authorList>
            <consortium name="Lawrence Berkeley National Laboratory"/>
            <person name="Harder C.B."/>
            <person name="Miyauchi S."/>
            <person name="Viragh M."/>
            <person name="Kuo A."/>
            <person name="Thoen E."/>
            <person name="Andreopoulos B."/>
            <person name="Lu D."/>
            <person name="Skrede I."/>
            <person name="Drula E."/>
            <person name="Henrissat B."/>
            <person name="Morin E."/>
            <person name="Kohler A."/>
            <person name="Barry K."/>
            <person name="LaButti K."/>
            <person name="Morin E."/>
            <person name="Salamov A."/>
            <person name="Lipzen A."/>
            <person name="Mereny Z."/>
            <person name="Hegedus B."/>
            <person name="Baldrian P."/>
            <person name="Stursova M."/>
            <person name="Weitz H."/>
            <person name="Taylor A."/>
            <person name="Grigoriev I.V."/>
            <person name="Nagy L.G."/>
            <person name="Martin F."/>
            <person name="Kauserud H."/>
        </authorList>
    </citation>
    <scope>NUCLEOTIDE SEQUENCE</scope>
    <source>
        <strain evidence="7">9144</strain>
    </source>
</reference>
<dbReference type="AlphaFoldDB" id="A0AAD6Y771"/>
<sequence length="387" mass="42480">MHLSFSPLQILALCHLTGSALATFREFGIPPSNATVSIKRFNVANFTAVNDLHTFVTPILPGHASAIFPLYSYLVEHGTGESRRRLMFDLPVGIRKDVLNFAPAVKVLFTSGDLTGNVSKDITEQLQDGGIELQSIESVIWSHSHFDHIGDMSKWPNSTSLVIGSETDTSTYPQNVNASLRDSDFAGHNVTKINFSTATLTFSGLQAIDYFDDGSVYLVNTPGHLPGHLTALARVTPTSFILLGGDTFHHAGEARPRPAFQQAFPCPAHLLEEARSGQSISTDFFWSPKSSLRSFDIPSRAQQLLSISDLPDRFTADPVEAQVSLEKIATFDADPDIFVLISHDLSIVGSLPYFPQSLDAWKENGWKEETVWNFVDKANPAFVFSPV</sequence>
<gene>
    <name evidence="7" type="ORF">GGX14DRAFT_458704</name>
</gene>
<dbReference type="GO" id="GO:0016787">
    <property type="term" value="F:hydrolase activity"/>
    <property type="evidence" value="ECO:0007669"/>
    <property type="project" value="UniProtKB-KW"/>
</dbReference>
<proteinExistence type="inferred from homology"/>
<feature type="chain" id="PRO_5042198304" evidence="5">
    <location>
        <begin position="23"/>
        <end position="387"/>
    </location>
</feature>
<evidence type="ECO:0000313" key="8">
    <source>
        <dbReference type="Proteomes" id="UP001219525"/>
    </source>
</evidence>
<dbReference type="CDD" id="cd07730">
    <property type="entry name" value="metallo-hydrolase-like_MBL-fold"/>
    <property type="match status" value="1"/>
</dbReference>
<keyword evidence="4" id="KW-0862">Zinc</keyword>
<organism evidence="7 8">
    <name type="scientific">Mycena pura</name>
    <dbReference type="NCBI Taxonomy" id="153505"/>
    <lineage>
        <taxon>Eukaryota</taxon>
        <taxon>Fungi</taxon>
        <taxon>Dikarya</taxon>
        <taxon>Basidiomycota</taxon>
        <taxon>Agaricomycotina</taxon>
        <taxon>Agaricomycetes</taxon>
        <taxon>Agaricomycetidae</taxon>
        <taxon>Agaricales</taxon>
        <taxon>Marasmiineae</taxon>
        <taxon>Mycenaceae</taxon>
        <taxon>Mycena</taxon>
    </lineage>
</organism>
<dbReference type="PANTHER" id="PTHR42978">
    <property type="entry name" value="QUORUM-QUENCHING LACTONASE YTNP-RELATED-RELATED"/>
    <property type="match status" value="1"/>
</dbReference>
<evidence type="ECO:0000256" key="2">
    <source>
        <dbReference type="ARBA" id="ARBA00022723"/>
    </source>
</evidence>
<evidence type="ECO:0000313" key="7">
    <source>
        <dbReference type="EMBL" id="KAJ7205190.1"/>
    </source>
</evidence>
<evidence type="ECO:0000256" key="4">
    <source>
        <dbReference type="ARBA" id="ARBA00022833"/>
    </source>
</evidence>
<dbReference type="Pfam" id="PF00753">
    <property type="entry name" value="Lactamase_B"/>
    <property type="match status" value="1"/>
</dbReference>
<comment type="similarity">
    <text evidence="1">Belongs to the metallo-beta-lactamase superfamily.</text>
</comment>
<feature type="domain" description="Metallo-beta-lactamase" evidence="6">
    <location>
        <begin position="69"/>
        <end position="289"/>
    </location>
</feature>
<keyword evidence="5" id="KW-0732">Signal</keyword>
<evidence type="ECO:0000259" key="6">
    <source>
        <dbReference type="SMART" id="SM00849"/>
    </source>
</evidence>
<dbReference type="InterPro" id="IPR001279">
    <property type="entry name" value="Metallo-B-lactamas"/>
</dbReference>
<dbReference type="SMART" id="SM00849">
    <property type="entry name" value="Lactamase_B"/>
    <property type="match status" value="1"/>
</dbReference>